<dbReference type="AlphaFoldDB" id="A0A166NBQ9"/>
<reference evidence="2 3" key="1">
    <citation type="journal article" date="2016" name="Mol. Biol. Evol.">
        <title>Comparative Genomics of Early-Diverging Mushroom-Forming Fungi Provides Insights into the Origins of Lignocellulose Decay Capabilities.</title>
        <authorList>
            <person name="Nagy L.G."/>
            <person name="Riley R."/>
            <person name="Tritt A."/>
            <person name="Adam C."/>
            <person name="Daum C."/>
            <person name="Floudas D."/>
            <person name="Sun H."/>
            <person name="Yadav J.S."/>
            <person name="Pangilinan J."/>
            <person name="Larsson K.H."/>
            <person name="Matsuura K."/>
            <person name="Barry K."/>
            <person name="Labutti K."/>
            <person name="Kuo R."/>
            <person name="Ohm R.A."/>
            <person name="Bhattacharya S.S."/>
            <person name="Shirouzu T."/>
            <person name="Yoshinaga Y."/>
            <person name="Martin F.M."/>
            <person name="Grigoriev I.V."/>
            <person name="Hibbett D.S."/>
        </authorList>
    </citation>
    <scope>NUCLEOTIDE SEQUENCE [LARGE SCALE GENOMIC DNA]</scope>
    <source>
        <strain evidence="2 3">HHB12029</strain>
    </source>
</reference>
<name>A0A166NBQ9_EXIGL</name>
<dbReference type="EMBL" id="KV426709">
    <property type="protein sequence ID" value="KZV78977.1"/>
    <property type="molecule type" value="Genomic_DNA"/>
</dbReference>
<organism evidence="2 3">
    <name type="scientific">Exidia glandulosa HHB12029</name>
    <dbReference type="NCBI Taxonomy" id="1314781"/>
    <lineage>
        <taxon>Eukaryota</taxon>
        <taxon>Fungi</taxon>
        <taxon>Dikarya</taxon>
        <taxon>Basidiomycota</taxon>
        <taxon>Agaricomycotina</taxon>
        <taxon>Agaricomycetes</taxon>
        <taxon>Auriculariales</taxon>
        <taxon>Exidiaceae</taxon>
        <taxon>Exidia</taxon>
    </lineage>
</organism>
<dbReference type="Proteomes" id="UP000077266">
    <property type="component" value="Unassembled WGS sequence"/>
</dbReference>
<evidence type="ECO:0000313" key="3">
    <source>
        <dbReference type="Proteomes" id="UP000077266"/>
    </source>
</evidence>
<dbReference type="InParanoid" id="A0A166NBQ9"/>
<proteinExistence type="predicted"/>
<gene>
    <name evidence="2" type="ORF">EXIGLDRAFT_491136</name>
</gene>
<evidence type="ECO:0000313" key="2">
    <source>
        <dbReference type="EMBL" id="KZV78977.1"/>
    </source>
</evidence>
<keyword evidence="3" id="KW-1185">Reference proteome</keyword>
<evidence type="ECO:0000256" key="1">
    <source>
        <dbReference type="SAM" id="MobiDB-lite"/>
    </source>
</evidence>
<feature type="region of interest" description="Disordered" evidence="1">
    <location>
        <begin position="44"/>
        <end position="65"/>
    </location>
</feature>
<sequence>MKVRQLCPEPNQYKRLIVRSFRPSVQTETDTDFTSSVFALERRPRGAGSRAARLTPKGRASSSVQVDAHTYAPKGVHQTAWVGGLGREVNAKLTSAYVVARGLAIGSCASVAHERLHTHFGMQPFRRTARWTQAARVNGKGLTIVYEMLCHPVWQTSRSTRRA</sequence>
<protein>
    <submittedName>
        <fullName evidence="2">Uncharacterized protein</fullName>
    </submittedName>
</protein>
<accession>A0A166NBQ9</accession>